<dbReference type="GO" id="GO:0005524">
    <property type="term" value="F:ATP binding"/>
    <property type="evidence" value="ECO:0007669"/>
    <property type="project" value="UniProtKB-KW"/>
</dbReference>
<proteinExistence type="predicted"/>
<evidence type="ECO:0000256" key="2">
    <source>
        <dbReference type="ARBA" id="ARBA00022801"/>
    </source>
</evidence>
<keyword evidence="3" id="KW-0347">Helicase</keyword>
<sequence length="542" mass="59347">MGSRIDLAGELAALADAREAARATLNRLTGLKAAGADEYAEGYIGAMVAATIDKLQNELTVFGRIDDDHPWRIGLFGIDRGGEQLVVDWRARFAEGFYRATLNNPMGLARRVSYVGCIDDLMIEEFTTGEVAGTSPLMAELARSRGPEMRAAVATLQTEQDRLVRLDPTARLVLRGGPGTGKTVVGLHRAAWLVYNDRRVTSDRILVLGPSERFLKFVATVLPTLGEARIVQTTFERHFGAPATAPGGDPRWVDILDRLEASLLHPREVRVRGRRMAETDVAALIEQLASRDIPWRERRKVFIGRVVALLEVPRAEVEREVKDVFPAVSAATAWRKVRSRATLEALGVDDDLIEAWRAVDDDGALRDEVKARFEGVAVRYSHVIVDEAQDLTLFQLRAVQRRSDGLTLVGDDAQRSAPGGLGLRAVAAQLDAPLEQMATAYRMSAEIADWLNGHASRHGLDAVELLGVRPTGIEVEVATDIETAAAELRVRWPHVAVIESSDVWSHKGVEYDAVVVDARGMTPSEIYLSASRAAHQLVIVTG</sequence>
<dbReference type="SUPFAM" id="SSF52540">
    <property type="entry name" value="P-loop containing nucleoside triphosphate hydrolases"/>
    <property type="match status" value="1"/>
</dbReference>
<keyword evidence="4" id="KW-0067">ATP-binding</keyword>
<dbReference type="EMBL" id="CAFABA010000031">
    <property type="protein sequence ID" value="CAB4825587.1"/>
    <property type="molecule type" value="Genomic_DNA"/>
</dbReference>
<evidence type="ECO:0000313" key="6">
    <source>
        <dbReference type="EMBL" id="CAB4731864.1"/>
    </source>
</evidence>
<name>A0A6J6ZYH3_9ZZZZ</name>
<evidence type="ECO:0000256" key="1">
    <source>
        <dbReference type="ARBA" id="ARBA00022741"/>
    </source>
</evidence>
<keyword evidence="1" id="KW-0547">Nucleotide-binding</keyword>
<dbReference type="PROSITE" id="PS51198">
    <property type="entry name" value="UVRD_HELICASE_ATP_BIND"/>
    <property type="match status" value="1"/>
</dbReference>
<dbReference type="GO" id="GO:0005829">
    <property type="term" value="C:cytosol"/>
    <property type="evidence" value="ECO:0007669"/>
    <property type="project" value="TreeGrafter"/>
</dbReference>
<evidence type="ECO:0000259" key="5">
    <source>
        <dbReference type="PROSITE" id="PS51198"/>
    </source>
</evidence>
<evidence type="ECO:0000256" key="3">
    <source>
        <dbReference type="ARBA" id="ARBA00022806"/>
    </source>
</evidence>
<dbReference type="GO" id="GO:0000725">
    <property type="term" value="P:recombinational repair"/>
    <property type="evidence" value="ECO:0007669"/>
    <property type="project" value="TreeGrafter"/>
</dbReference>
<accession>A0A6J6ZYH3</accession>
<dbReference type="GO" id="GO:0043138">
    <property type="term" value="F:3'-5' DNA helicase activity"/>
    <property type="evidence" value="ECO:0007669"/>
    <property type="project" value="TreeGrafter"/>
</dbReference>
<evidence type="ECO:0000313" key="8">
    <source>
        <dbReference type="EMBL" id="CAB4913620.1"/>
    </source>
</evidence>
<gene>
    <name evidence="6" type="ORF">UFOPK2754_00533</name>
    <name evidence="7" type="ORF">UFOPK3139_00996</name>
    <name evidence="8" type="ORF">UFOPK3543_01668</name>
</gene>
<reference evidence="7" key="1">
    <citation type="submission" date="2020-05" db="EMBL/GenBank/DDBJ databases">
        <authorList>
            <person name="Chiriac C."/>
            <person name="Salcher M."/>
            <person name="Ghai R."/>
            <person name="Kavagutti S V."/>
        </authorList>
    </citation>
    <scope>NUCLEOTIDE SEQUENCE</scope>
</reference>
<dbReference type="PANTHER" id="PTHR11070">
    <property type="entry name" value="UVRD / RECB / PCRA DNA HELICASE FAMILY MEMBER"/>
    <property type="match status" value="1"/>
</dbReference>
<dbReference type="GO" id="GO:0016787">
    <property type="term" value="F:hydrolase activity"/>
    <property type="evidence" value="ECO:0007669"/>
    <property type="project" value="UniProtKB-KW"/>
</dbReference>
<dbReference type="EMBL" id="CAEZYR010000012">
    <property type="protein sequence ID" value="CAB4731864.1"/>
    <property type="molecule type" value="Genomic_DNA"/>
</dbReference>
<dbReference type="InterPro" id="IPR000212">
    <property type="entry name" value="DNA_helicase_UvrD/REP"/>
</dbReference>
<dbReference type="PANTHER" id="PTHR11070:SF45">
    <property type="entry name" value="DNA 3'-5' HELICASE"/>
    <property type="match status" value="1"/>
</dbReference>
<evidence type="ECO:0000313" key="7">
    <source>
        <dbReference type="EMBL" id="CAB4825587.1"/>
    </source>
</evidence>
<dbReference type="AlphaFoldDB" id="A0A6J6ZYH3"/>
<dbReference type="Gene3D" id="3.40.50.300">
    <property type="entry name" value="P-loop containing nucleotide triphosphate hydrolases"/>
    <property type="match status" value="1"/>
</dbReference>
<dbReference type="Pfam" id="PF13245">
    <property type="entry name" value="AAA_19"/>
    <property type="match status" value="1"/>
</dbReference>
<protein>
    <submittedName>
        <fullName evidence="7">Unannotated protein</fullName>
    </submittedName>
</protein>
<dbReference type="EMBL" id="CAFBMH010000061">
    <property type="protein sequence ID" value="CAB4913620.1"/>
    <property type="molecule type" value="Genomic_DNA"/>
</dbReference>
<feature type="domain" description="UvrD-like helicase ATP-binding" evidence="5">
    <location>
        <begin position="155"/>
        <end position="456"/>
    </location>
</feature>
<dbReference type="InterPro" id="IPR014016">
    <property type="entry name" value="UvrD-like_ATP-bd"/>
</dbReference>
<dbReference type="GO" id="GO:0003677">
    <property type="term" value="F:DNA binding"/>
    <property type="evidence" value="ECO:0007669"/>
    <property type="project" value="InterPro"/>
</dbReference>
<evidence type="ECO:0000256" key="4">
    <source>
        <dbReference type="ARBA" id="ARBA00022840"/>
    </source>
</evidence>
<organism evidence="7">
    <name type="scientific">freshwater metagenome</name>
    <dbReference type="NCBI Taxonomy" id="449393"/>
    <lineage>
        <taxon>unclassified sequences</taxon>
        <taxon>metagenomes</taxon>
        <taxon>ecological metagenomes</taxon>
    </lineage>
</organism>
<dbReference type="InterPro" id="IPR027417">
    <property type="entry name" value="P-loop_NTPase"/>
</dbReference>
<keyword evidence="2" id="KW-0378">Hydrolase</keyword>